<comment type="caution">
    <text evidence="2">The sequence shown here is derived from an EMBL/GenBank/DDBJ whole genome shotgun (WGS) entry which is preliminary data.</text>
</comment>
<protein>
    <submittedName>
        <fullName evidence="2">Uncharacterized protein</fullName>
    </submittedName>
</protein>
<dbReference type="Proteomes" id="UP000078116">
    <property type="component" value="Unassembled WGS sequence"/>
</dbReference>
<evidence type="ECO:0000313" key="4">
    <source>
        <dbReference type="Proteomes" id="UP000078116"/>
    </source>
</evidence>
<dbReference type="EMBL" id="LXKA01000110">
    <property type="protein sequence ID" value="OAJ64358.1"/>
    <property type="molecule type" value="Genomic_DNA"/>
</dbReference>
<reference evidence="3 4" key="1">
    <citation type="submission" date="2016-04" db="EMBL/GenBank/DDBJ databases">
        <title>Reclassification of Paraburkholderia panaciterrae (Farh et al. 2015) Dobritsa &amp; Samadpour 2016 as a later homotypic synonym of Paraburkholderia ginsengiterrae (Farh et al. 2015) Dobritsa &amp; Samadpour 2016.</title>
        <authorList>
            <person name="Dobritsa A.P."/>
            <person name="Kutumbaka K."/>
            <person name="Samadpour M."/>
        </authorList>
    </citation>
    <scope>NUCLEOTIDE SEQUENCE [LARGE SCALE GENOMIC DNA]</scope>
    <source>
        <strain evidence="2 4">DCY85</strain>
        <strain evidence="1 3">DCY85-1</strain>
    </source>
</reference>
<accession>A0A1A9NDZ4</accession>
<evidence type="ECO:0000313" key="1">
    <source>
        <dbReference type="EMBL" id="OAJ60812.1"/>
    </source>
</evidence>
<keyword evidence="3" id="KW-1185">Reference proteome</keyword>
<gene>
    <name evidence="1" type="ORF">A6V36_01775</name>
    <name evidence="2" type="ORF">A6V37_00970</name>
</gene>
<sequence length="86" mass="9553">MTIPEIPTIGLRKFIADLAKRHGVVYVRDDTSALAAVITRLSDDDLTPDETEKLVIALGRANIIDDSTVVTLLGRYFDETRDIRPV</sequence>
<evidence type="ECO:0000313" key="2">
    <source>
        <dbReference type="EMBL" id="OAJ64358.1"/>
    </source>
</evidence>
<dbReference type="OrthoDB" id="8452178at2"/>
<dbReference type="AlphaFoldDB" id="A0A1A9NDZ4"/>
<dbReference type="RefSeq" id="WP_064267188.1">
    <property type="nucleotide sequence ID" value="NZ_LXJZ01000101.1"/>
</dbReference>
<dbReference type="EMBL" id="LXJZ01000101">
    <property type="protein sequence ID" value="OAJ60812.1"/>
    <property type="molecule type" value="Genomic_DNA"/>
</dbReference>
<proteinExistence type="predicted"/>
<evidence type="ECO:0000313" key="3">
    <source>
        <dbReference type="Proteomes" id="UP000077961"/>
    </source>
</evidence>
<dbReference type="Proteomes" id="UP000077961">
    <property type="component" value="Unassembled WGS sequence"/>
</dbReference>
<name>A0A1A9NDZ4_9BURK</name>
<organism evidence="2 4">
    <name type="scientific">Paraburkholderia ginsengiterrae</name>
    <dbReference type="NCBI Taxonomy" id="1462993"/>
    <lineage>
        <taxon>Bacteria</taxon>
        <taxon>Pseudomonadati</taxon>
        <taxon>Pseudomonadota</taxon>
        <taxon>Betaproteobacteria</taxon>
        <taxon>Burkholderiales</taxon>
        <taxon>Burkholderiaceae</taxon>
        <taxon>Paraburkholderia</taxon>
    </lineage>
</organism>